<dbReference type="CDD" id="cd08432">
    <property type="entry name" value="PBP2_GcdR_TrpI_HvrB_AmpR_like"/>
    <property type="match status" value="1"/>
</dbReference>
<dbReference type="PROSITE" id="PS50931">
    <property type="entry name" value="HTH_LYSR"/>
    <property type="match status" value="1"/>
</dbReference>
<dbReference type="Gene3D" id="3.40.190.10">
    <property type="entry name" value="Periplasmic binding protein-like II"/>
    <property type="match status" value="2"/>
</dbReference>
<evidence type="ECO:0000256" key="3">
    <source>
        <dbReference type="ARBA" id="ARBA00023125"/>
    </source>
</evidence>
<dbReference type="Gene3D" id="1.10.10.10">
    <property type="entry name" value="Winged helix-like DNA-binding domain superfamily/Winged helix DNA-binding domain"/>
    <property type="match status" value="1"/>
</dbReference>
<feature type="domain" description="HTH lysR-type" evidence="5">
    <location>
        <begin position="6"/>
        <end position="63"/>
    </location>
</feature>
<dbReference type="InterPro" id="IPR000847">
    <property type="entry name" value="LysR_HTH_N"/>
</dbReference>
<dbReference type="InterPro" id="IPR058163">
    <property type="entry name" value="LysR-type_TF_proteobact-type"/>
</dbReference>
<dbReference type="RefSeq" id="WP_149285525.1">
    <property type="nucleotide sequence ID" value="NZ_CP038437.2"/>
</dbReference>
<dbReference type="InterPro" id="IPR036388">
    <property type="entry name" value="WH-like_DNA-bd_sf"/>
</dbReference>
<dbReference type="Pfam" id="PF00126">
    <property type="entry name" value="HTH_1"/>
    <property type="match status" value="1"/>
</dbReference>
<dbReference type="PRINTS" id="PR00039">
    <property type="entry name" value="HTHLYSR"/>
</dbReference>
<protein>
    <submittedName>
        <fullName evidence="6">LysR family transcriptional regulator</fullName>
    </submittedName>
</protein>
<comment type="similarity">
    <text evidence="1">Belongs to the LysR transcriptional regulatory family.</text>
</comment>
<dbReference type="PANTHER" id="PTHR30537">
    <property type="entry name" value="HTH-TYPE TRANSCRIPTIONAL REGULATOR"/>
    <property type="match status" value="1"/>
</dbReference>
<dbReference type="GO" id="GO:0006351">
    <property type="term" value="P:DNA-templated transcription"/>
    <property type="evidence" value="ECO:0007669"/>
    <property type="project" value="TreeGrafter"/>
</dbReference>
<dbReference type="InterPro" id="IPR036390">
    <property type="entry name" value="WH_DNA-bd_sf"/>
</dbReference>
<reference evidence="6" key="1">
    <citation type="submission" date="2021-02" db="EMBL/GenBank/DDBJ databases">
        <title>Strain Y2R2, a novel species of the genus Halomonas.</title>
        <authorList>
            <person name="Huang H."/>
        </authorList>
    </citation>
    <scope>NUCLEOTIDE SEQUENCE</scope>
    <source>
        <strain evidence="6">Y2R2</strain>
    </source>
</reference>
<dbReference type="GO" id="GO:0043565">
    <property type="term" value="F:sequence-specific DNA binding"/>
    <property type="evidence" value="ECO:0007669"/>
    <property type="project" value="TreeGrafter"/>
</dbReference>
<keyword evidence="4" id="KW-0804">Transcription</keyword>
<dbReference type="SUPFAM" id="SSF46785">
    <property type="entry name" value="Winged helix' DNA-binding domain"/>
    <property type="match status" value="1"/>
</dbReference>
<name>A0A5C1NI05_9GAMM</name>
<dbReference type="KEGG" id="hbh:E4T21_13245"/>
<evidence type="ECO:0000313" key="7">
    <source>
        <dbReference type="Proteomes" id="UP000324285"/>
    </source>
</evidence>
<evidence type="ECO:0000259" key="5">
    <source>
        <dbReference type="PROSITE" id="PS50931"/>
    </source>
</evidence>
<evidence type="ECO:0000256" key="1">
    <source>
        <dbReference type="ARBA" id="ARBA00009437"/>
    </source>
</evidence>
<dbReference type="OrthoDB" id="6787458at2"/>
<organism evidence="6 7">
    <name type="scientific">Halomonas binhaiensis</name>
    <dbReference type="NCBI Taxonomy" id="2562282"/>
    <lineage>
        <taxon>Bacteria</taxon>
        <taxon>Pseudomonadati</taxon>
        <taxon>Pseudomonadota</taxon>
        <taxon>Gammaproteobacteria</taxon>
        <taxon>Oceanospirillales</taxon>
        <taxon>Halomonadaceae</taxon>
        <taxon>Halomonas</taxon>
    </lineage>
</organism>
<keyword evidence="2" id="KW-0805">Transcription regulation</keyword>
<keyword evidence="3" id="KW-0238">DNA-binding</keyword>
<evidence type="ECO:0000256" key="4">
    <source>
        <dbReference type="ARBA" id="ARBA00023163"/>
    </source>
</evidence>
<dbReference type="Pfam" id="PF03466">
    <property type="entry name" value="LysR_substrate"/>
    <property type="match status" value="1"/>
</dbReference>
<sequence>MSISYPPLRALVAFEASVRHASFKQAAKELNISPGAVSQQIRKLEDWLGYPLFQREVRQVCATERALEYYARIAPSLNQIRRASEACRKRDSHSVCLSLTPALAAKWLGPRIGCFIATHPGIDLSINSVSHPVDFHNEAVDLAIRHFDGHDGDLETHLLHHDEVQAFCSPGYCHRMQLNEPNDVANAVLLNISTYVDWGEWLQQCTTLEADARRSIRALHFDQALLAIDAAKRDQGLVLSNALLVHDELEHGELIAPFEQSLSQDKGYYLVHPRQQSLSPAARLLKQWLLDQFNVGAEASPSG</sequence>
<dbReference type="EMBL" id="CP038437">
    <property type="protein sequence ID" value="QEM82401.1"/>
    <property type="molecule type" value="Genomic_DNA"/>
</dbReference>
<dbReference type="SUPFAM" id="SSF53850">
    <property type="entry name" value="Periplasmic binding protein-like II"/>
    <property type="match status" value="1"/>
</dbReference>
<proteinExistence type="inferred from homology"/>
<dbReference type="PANTHER" id="PTHR30537:SF74">
    <property type="entry name" value="HTH-TYPE TRANSCRIPTIONAL REGULATOR TRPI"/>
    <property type="match status" value="1"/>
</dbReference>
<evidence type="ECO:0000256" key="2">
    <source>
        <dbReference type="ARBA" id="ARBA00023015"/>
    </source>
</evidence>
<keyword evidence="7" id="KW-1185">Reference proteome</keyword>
<dbReference type="GO" id="GO:0003700">
    <property type="term" value="F:DNA-binding transcription factor activity"/>
    <property type="evidence" value="ECO:0007669"/>
    <property type="project" value="InterPro"/>
</dbReference>
<accession>A0A5C1NI05</accession>
<gene>
    <name evidence="6" type="ORF">E4T21_13245</name>
</gene>
<evidence type="ECO:0000313" key="6">
    <source>
        <dbReference type="EMBL" id="QEM82401.1"/>
    </source>
</evidence>
<dbReference type="Proteomes" id="UP000324285">
    <property type="component" value="Chromosome"/>
</dbReference>
<dbReference type="InterPro" id="IPR005119">
    <property type="entry name" value="LysR_subst-bd"/>
</dbReference>
<dbReference type="AlphaFoldDB" id="A0A5C1NI05"/>